<evidence type="ECO:0000313" key="1">
    <source>
        <dbReference type="EMBL" id="WBA40736.1"/>
    </source>
</evidence>
<keyword evidence="2" id="KW-1185">Reference proteome</keyword>
<accession>A0ABY7LLT2</accession>
<sequence>MLKVYCHALSNWVLNPNIDPYQIEMFFDEICLGAQQEGLDDWDA</sequence>
<proteinExistence type="predicted"/>
<protein>
    <submittedName>
        <fullName evidence="1">Uncharacterized protein</fullName>
    </submittedName>
</protein>
<dbReference type="Proteomes" id="UP001211005">
    <property type="component" value="Chromosome"/>
</dbReference>
<evidence type="ECO:0000313" key="2">
    <source>
        <dbReference type="Proteomes" id="UP001211005"/>
    </source>
</evidence>
<dbReference type="EMBL" id="CP114767">
    <property type="protein sequence ID" value="WBA40736.1"/>
    <property type="molecule type" value="Genomic_DNA"/>
</dbReference>
<dbReference type="RefSeq" id="WP_269558822.1">
    <property type="nucleotide sequence ID" value="NZ_CP114767.1"/>
</dbReference>
<reference evidence="1 2" key="1">
    <citation type="submission" date="2022-12" db="EMBL/GenBank/DDBJ databases">
        <title>Hymenobacter canadensis sp. nov. isolated from lake water of the Cambridge Bay, Canada.</title>
        <authorList>
            <person name="Kim W.H."/>
            <person name="Lee Y.M."/>
        </authorList>
    </citation>
    <scope>NUCLEOTIDE SEQUENCE [LARGE SCALE GENOMIC DNA]</scope>
    <source>
        <strain evidence="1 2">PAMC 29467</strain>
    </source>
</reference>
<gene>
    <name evidence="1" type="ORF">O3303_13000</name>
</gene>
<name>A0ABY7LLT2_9BACT</name>
<organism evidence="1 2">
    <name type="scientific">Hymenobacter canadensis</name>
    <dbReference type="NCBI Taxonomy" id="2999067"/>
    <lineage>
        <taxon>Bacteria</taxon>
        <taxon>Pseudomonadati</taxon>
        <taxon>Bacteroidota</taxon>
        <taxon>Cytophagia</taxon>
        <taxon>Cytophagales</taxon>
        <taxon>Hymenobacteraceae</taxon>
        <taxon>Hymenobacter</taxon>
    </lineage>
</organism>